<organism evidence="1 2">
    <name type="scientific">Rhizobium phage RHph_Y3_43</name>
    <dbReference type="NCBI Taxonomy" id="2509778"/>
    <lineage>
        <taxon>Viruses</taxon>
        <taxon>Duplodnaviria</taxon>
        <taxon>Heunggongvirae</taxon>
        <taxon>Uroviricota</taxon>
        <taxon>Caudoviricetes</taxon>
        <taxon>Kleczkowskavirus</taxon>
        <taxon>Kleczkowskavirus RHEph4</taxon>
    </lineage>
</organism>
<protein>
    <submittedName>
        <fullName evidence="1">Uncharacterized protein</fullName>
    </submittedName>
</protein>
<evidence type="ECO:0000313" key="2">
    <source>
        <dbReference type="Proteomes" id="UP000649522"/>
    </source>
</evidence>
<sequence length="136" mass="15937">MSELMRRLARSAKRGEGCHLTPEMVRELVSMRTIRRHIAEERRPPKPRPEPAVVTNKMIREIRELKRANPRMLRREIAEIVGCSVATVQKYSSEKNLEIAKQREAERYALNKDRMVSEALARYHRKKAARETQCSI</sequence>
<gene>
    <name evidence="1" type="ORF">EVB73_011</name>
</gene>
<dbReference type="Proteomes" id="UP000649522">
    <property type="component" value="Segment"/>
</dbReference>
<reference evidence="1" key="1">
    <citation type="submission" date="2020-01" db="EMBL/GenBank/DDBJ databases">
        <title>Patterns of diversity and host range of bacteriophage communities associated with bean-nodulatin bacteria.</title>
        <authorList>
            <person name="Vann Cauwenberghe J."/>
            <person name="Santamaria R.I."/>
            <person name="Bustos P."/>
            <person name="Juarez S."/>
            <person name="Gonzalez V."/>
        </authorList>
    </citation>
    <scope>NUCLEOTIDE SEQUENCE</scope>
</reference>
<accession>A0A7S5QZQ5</accession>
<dbReference type="EMBL" id="MN988501">
    <property type="protein sequence ID" value="QIG68947.1"/>
    <property type="molecule type" value="Genomic_DNA"/>
</dbReference>
<proteinExistence type="predicted"/>
<name>A0A7S5QZQ5_9CAUD</name>
<evidence type="ECO:0000313" key="1">
    <source>
        <dbReference type="EMBL" id="QIG68947.1"/>
    </source>
</evidence>